<reference evidence="2 3" key="1">
    <citation type="submission" date="2020-08" db="EMBL/GenBank/DDBJ databases">
        <authorList>
            <person name="Hejnol A."/>
        </authorList>
    </citation>
    <scope>NUCLEOTIDE SEQUENCE [LARGE SCALE GENOMIC DNA]</scope>
</reference>
<evidence type="ECO:0000313" key="2">
    <source>
        <dbReference type="EMBL" id="CAD5126955.1"/>
    </source>
</evidence>
<dbReference type="AlphaFoldDB" id="A0A7I8WFK7"/>
<gene>
    <name evidence="2" type="ORF">DGYR_LOCUS14171</name>
</gene>
<proteinExistence type="predicted"/>
<dbReference type="Proteomes" id="UP000549394">
    <property type="component" value="Unassembled WGS sequence"/>
</dbReference>
<comment type="caution">
    <text evidence="2">The sequence shown here is derived from an EMBL/GenBank/DDBJ whole genome shotgun (WGS) entry which is preliminary data.</text>
</comment>
<protein>
    <submittedName>
        <fullName evidence="2">DgyrCDS14960</fullName>
    </submittedName>
</protein>
<accession>A0A7I8WFK7</accession>
<evidence type="ECO:0000313" key="3">
    <source>
        <dbReference type="Proteomes" id="UP000549394"/>
    </source>
</evidence>
<keyword evidence="3" id="KW-1185">Reference proteome</keyword>
<organism evidence="2 3">
    <name type="scientific">Dimorphilus gyrociliatus</name>
    <dbReference type="NCBI Taxonomy" id="2664684"/>
    <lineage>
        <taxon>Eukaryota</taxon>
        <taxon>Metazoa</taxon>
        <taxon>Spiralia</taxon>
        <taxon>Lophotrochozoa</taxon>
        <taxon>Annelida</taxon>
        <taxon>Polychaeta</taxon>
        <taxon>Polychaeta incertae sedis</taxon>
        <taxon>Dinophilidae</taxon>
        <taxon>Dimorphilus</taxon>
    </lineage>
</organism>
<sequence>MVEELKQKEPRNKTLVEWDGTKALTVTDVEKFFTSVPDADISEKSLHGKQIYKRKNDDELDDVNPSKKPKVENLQQIS</sequence>
<feature type="region of interest" description="Disordered" evidence="1">
    <location>
        <begin position="50"/>
        <end position="78"/>
    </location>
</feature>
<name>A0A7I8WFK7_9ANNE</name>
<dbReference type="EMBL" id="CAJFCJ010000110">
    <property type="protein sequence ID" value="CAD5126955.1"/>
    <property type="molecule type" value="Genomic_DNA"/>
</dbReference>
<evidence type="ECO:0000256" key="1">
    <source>
        <dbReference type="SAM" id="MobiDB-lite"/>
    </source>
</evidence>